<keyword evidence="1 3" id="KW-0547">Nucleotide-binding</keyword>
<keyword evidence="8" id="KW-1185">Reference proteome</keyword>
<keyword evidence="2 3" id="KW-0067">ATP-binding</keyword>
<gene>
    <name evidence="7" type="ORF">MB27_14590</name>
</gene>
<evidence type="ECO:0000256" key="5">
    <source>
        <dbReference type="SAM" id="Phobius"/>
    </source>
</evidence>
<dbReference type="Gene3D" id="3.40.50.300">
    <property type="entry name" value="P-loop containing nucleotide triphosphate hydrolases"/>
    <property type="match status" value="4"/>
</dbReference>
<dbReference type="PANTHER" id="PTHR22683:SF1">
    <property type="entry name" value="TYPE VII SECRETION SYSTEM PROTEIN ESSC"/>
    <property type="match status" value="1"/>
</dbReference>
<feature type="domain" description="FtsK" evidence="6">
    <location>
        <begin position="988"/>
        <end position="1187"/>
    </location>
</feature>
<dbReference type="Pfam" id="PF01580">
    <property type="entry name" value="FtsK_SpoIIIE"/>
    <property type="match status" value="2"/>
</dbReference>
<dbReference type="OrthoDB" id="9807790at2"/>
<evidence type="ECO:0000313" key="7">
    <source>
        <dbReference type="EMBL" id="KHD76784.1"/>
    </source>
</evidence>
<evidence type="ECO:0000256" key="3">
    <source>
        <dbReference type="PROSITE-ProRule" id="PRU00289"/>
    </source>
</evidence>
<feature type="compositionally biased region" description="Acidic residues" evidence="4">
    <location>
        <begin position="912"/>
        <end position="923"/>
    </location>
</feature>
<feature type="region of interest" description="Disordered" evidence="4">
    <location>
        <begin position="903"/>
        <end position="926"/>
    </location>
</feature>
<proteinExistence type="predicted"/>
<keyword evidence="5" id="KW-0472">Membrane</keyword>
<feature type="binding site" evidence="3">
    <location>
        <begin position="662"/>
        <end position="669"/>
    </location>
    <ligand>
        <name>ATP</name>
        <dbReference type="ChEBI" id="CHEBI:30616"/>
    </ligand>
</feature>
<keyword evidence="5" id="KW-0812">Transmembrane</keyword>
<dbReference type="InterPro" id="IPR050206">
    <property type="entry name" value="FtsK/SpoIIIE/SftA"/>
</dbReference>
<name>A0A0A6UQY5_ACTUT</name>
<feature type="binding site" evidence="3">
    <location>
        <begin position="1006"/>
        <end position="1013"/>
    </location>
    <ligand>
        <name>ATP</name>
        <dbReference type="ChEBI" id="CHEBI:30616"/>
    </ligand>
</feature>
<dbReference type="SMART" id="SM00382">
    <property type="entry name" value="AAA"/>
    <property type="match status" value="3"/>
</dbReference>
<feature type="region of interest" description="Disordered" evidence="4">
    <location>
        <begin position="154"/>
        <end position="177"/>
    </location>
</feature>
<dbReference type="PROSITE" id="PS50901">
    <property type="entry name" value="FTSK"/>
    <property type="match status" value="2"/>
</dbReference>
<feature type="compositionally biased region" description="Low complexity" evidence="4">
    <location>
        <begin position="154"/>
        <end position="166"/>
    </location>
</feature>
<feature type="transmembrane region" description="Helical" evidence="5">
    <location>
        <begin position="241"/>
        <end position="258"/>
    </location>
</feature>
<keyword evidence="5" id="KW-1133">Transmembrane helix</keyword>
<dbReference type="Proteomes" id="UP000054537">
    <property type="component" value="Unassembled WGS sequence"/>
</dbReference>
<evidence type="ECO:0000256" key="2">
    <source>
        <dbReference type="ARBA" id="ARBA00022840"/>
    </source>
</evidence>
<evidence type="ECO:0000259" key="6">
    <source>
        <dbReference type="PROSITE" id="PS50901"/>
    </source>
</evidence>
<feature type="transmembrane region" description="Helical" evidence="5">
    <location>
        <begin position="264"/>
        <end position="282"/>
    </location>
</feature>
<dbReference type="eggNOG" id="COG1674">
    <property type="taxonomic scope" value="Bacteria"/>
</dbReference>
<reference evidence="7 8" key="1">
    <citation type="submission" date="2014-10" db="EMBL/GenBank/DDBJ databases">
        <title>Draft genome sequence of Actinoplanes utahensis NRRL 12052.</title>
        <authorList>
            <person name="Velasco-Bucheli B."/>
            <person name="del Cerro C."/>
            <person name="Hormigo D."/>
            <person name="Garcia J.L."/>
            <person name="Acebal C."/>
            <person name="Arroyo M."/>
            <person name="de la Mata I."/>
        </authorList>
    </citation>
    <scope>NUCLEOTIDE SEQUENCE [LARGE SCALE GENOMIC DNA]</scope>
    <source>
        <strain evidence="7 8">NRRL 12052</strain>
    </source>
</reference>
<dbReference type="GO" id="GO:0003677">
    <property type="term" value="F:DNA binding"/>
    <property type="evidence" value="ECO:0007669"/>
    <property type="project" value="InterPro"/>
</dbReference>
<dbReference type="EMBL" id="JRTT01000015">
    <property type="protein sequence ID" value="KHD76784.1"/>
    <property type="molecule type" value="Genomic_DNA"/>
</dbReference>
<organism evidence="7 8">
    <name type="scientific">Actinoplanes utahensis</name>
    <dbReference type="NCBI Taxonomy" id="1869"/>
    <lineage>
        <taxon>Bacteria</taxon>
        <taxon>Bacillati</taxon>
        <taxon>Actinomycetota</taxon>
        <taxon>Actinomycetes</taxon>
        <taxon>Micromonosporales</taxon>
        <taxon>Micromonosporaceae</taxon>
        <taxon>Actinoplanes</taxon>
    </lineage>
</organism>
<accession>A0A0A6UQY5</accession>
<dbReference type="PANTHER" id="PTHR22683">
    <property type="entry name" value="SPORULATION PROTEIN RELATED"/>
    <property type="match status" value="1"/>
</dbReference>
<dbReference type="eggNOG" id="COG0470">
    <property type="taxonomic scope" value="Bacteria"/>
</dbReference>
<sequence>MRTLLTLVSPEETRDVALDVQVDTPVHALAEQVDGDAGLYLDGGRLEPGRTVSEAGLFSGVRVGVGAPAPDGPVRELPGDARVHWLEVHAVGGPAAGRIWPVGLGTHDIGAAPGCAIDPGGPGLPRHGARLTVDEQGHAWVTTADDSGVRLAVPRPPDAADVAVPPQDRRDGAHRWSPGTDLAVAGTLLRLVEREAPDAAVTAATDVPVLDFNRPPRIVPPLLFSKQRFPAPPVKPGRRPIPVLLTLAPMVMGLTFVLVFDSLFYLVIMAFSPILALASWYTDRRSGRRKYRTDLAEYQVKRAAQVRALAAAVGDERLARCAASPDPATVFRTVVGPGRRLWERRRRDPDHLVLRVGTTDQPSLIEVEDPARPDGERNLRWTVPDVPITVDLVERGVIGLAGDPGTSYAVARWLVAQAAALHSPRDLRVHLLTEPGGEDRWSWIRWLPHSRPADGGAPAGRPYSLVGNDPETVANRVAELVSLITARVKARGSQLGQVMFTEPDVLLIVDGARRLREVPGMVQVLTDGPAVRVFAVCLDAEERLLPEECTAVVRADADGLTVRQTGVPEAGAVRPDAVTPAWCERVARAMAPLRDVTPDESAGLPDRAGLLTLLGADPPSPQDLVARWAAQPASTTFVIGAGFDGPVALDLVRDGPHALVAGTTGAGKSELLQSMVASLAAVNRPDELTFVLVDYKGGSAFHGCVRLPHTLGMVTDLDSALVTRALESLSAELRRREEILARVAAKDLPRYRAMRQRDPELPAVPRLVLVIDEFATLAREVPDFIPGLVSIAQRGRSLGIHLILATQRPAGVVTGDIRANTNLRIALRVTDPMESSDVIDVPDAALIPATVPGRALVRLAHRSTVPFQTAYAGAVHHDGSGDEDAARPVLPVSRIELPWSRLGRALPPPAEAPEDAPDSDEPAPTDLDVLVDAIGAAARDAGCEPQPSPWLPPLPATVLLDDLAAPQRPAGGLRPVPWALADLPEQQAQRVLTCDLTRLGHLYVLGASRSGRSQLLRTLASALARGNSCADVHLYAIDAAGGAMAALTEFPHCGAVVPRADMERLERLLTRLSGEAARRHEALGRHSCAGLDELRAVLPEAERPAHLVVLVDGWDSLSAVLTEHDGGRLYELVLGLLREGPAAGVHLVMSSERGLISGRAAGLNDHRIMLRMTDRTDYASMGVNPRRVPEVVPPGRGWSSVDRAELQVALLAADPSGQAQAEAMRRIAARSGARDSAVPAQRRPFPVAVLPSTVTFADAFAQVPQEQRGPLRGLLGLGGDAAAPVPVDFAGRQSAFLIAGPPGSGRSNTLATLAVSLLAGGTALVVLTPRESPLRRLSVHGRAEVIEGPQPDPAVVTAAVAAAGGPVVVLVDDVDLLGFANPVDQVLREVVATGRDRGIGLAYAGTAETLTQALGGWMAEARRSRQGVLLAPQSTLEGDLVGVRVPPALLRSGSRPGRGYVPDPASGALSSVAIPHTVLR</sequence>
<feature type="domain" description="FtsK" evidence="6">
    <location>
        <begin position="644"/>
        <end position="836"/>
    </location>
</feature>
<evidence type="ECO:0000256" key="1">
    <source>
        <dbReference type="ARBA" id="ARBA00022741"/>
    </source>
</evidence>
<comment type="caution">
    <text evidence="7">The sequence shown here is derived from an EMBL/GenBank/DDBJ whole genome shotgun (WGS) entry which is preliminary data.</text>
</comment>
<protein>
    <recommendedName>
        <fullName evidence="6">FtsK domain-containing protein</fullName>
    </recommendedName>
</protein>
<dbReference type="InterPro" id="IPR027417">
    <property type="entry name" value="P-loop_NTPase"/>
</dbReference>
<dbReference type="SUPFAM" id="SSF52540">
    <property type="entry name" value="P-loop containing nucleoside triphosphate hydrolases"/>
    <property type="match status" value="3"/>
</dbReference>
<dbReference type="GO" id="GO:0005524">
    <property type="term" value="F:ATP binding"/>
    <property type="evidence" value="ECO:0007669"/>
    <property type="project" value="UniProtKB-UniRule"/>
</dbReference>
<dbReference type="STRING" id="1869.MB27_14590"/>
<dbReference type="CDD" id="cd01127">
    <property type="entry name" value="TrwB_TraG_TraD_VirD4"/>
    <property type="match status" value="1"/>
</dbReference>
<dbReference type="InterPro" id="IPR002543">
    <property type="entry name" value="FtsK_dom"/>
</dbReference>
<dbReference type="InterPro" id="IPR003593">
    <property type="entry name" value="AAA+_ATPase"/>
</dbReference>
<evidence type="ECO:0000313" key="8">
    <source>
        <dbReference type="Proteomes" id="UP000054537"/>
    </source>
</evidence>
<evidence type="ECO:0000256" key="4">
    <source>
        <dbReference type="SAM" id="MobiDB-lite"/>
    </source>
</evidence>
<dbReference type="RefSeq" id="WP_043525032.1">
    <property type="nucleotide sequence ID" value="NZ_BAABKU010000019.1"/>
</dbReference>